<evidence type="ECO:0000313" key="4">
    <source>
        <dbReference type="Proteomes" id="UP001596004"/>
    </source>
</evidence>
<sequence>MGALAAAPASASAVTAPQDLGTKAASLLPAGPVKPGFTVTVRRAIATTTTLTSSRTTSRRGDAVTFTATVTATGTSILPTGKVVFKNGTVELGTVDLLTGGQATLTTTTLAEGTHAITAQYLGNTSFDPSGIATLVHRVESEKKEAAKSDHDDEWDDQDDSKLSRHDDEDERHCRRLKDAEDRHGISSHHTKEEWENLRRRCDKWWHDENDKTILLDKGIRRHIEGWFDHGGGHREYWDSKRHRWVPMHRHHEKPYHHKKHYKKERPRPVHHFAVTG</sequence>
<dbReference type="Proteomes" id="UP001596004">
    <property type="component" value="Unassembled WGS sequence"/>
</dbReference>
<organism evidence="3 4">
    <name type="scientific">Sphaerisporangium dianthi</name>
    <dbReference type="NCBI Taxonomy" id="1436120"/>
    <lineage>
        <taxon>Bacteria</taxon>
        <taxon>Bacillati</taxon>
        <taxon>Actinomycetota</taxon>
        <taxon>Actinomycetes</taxon>
        <taxon>Streptosporangiales</taxon>
        <taxon>Streptosporangiaceae</taxon>
        <taxon>Sphaerisporangium</taxon>
    </lineage>
</organism>
<protein>
    <submittedName>
        <fullName evidence="3">Ig-like domain-containing protein</fullName>
    </submittedName>
</protein>
<feature type="region of interest" description="Disordered" evidence="1">
    <location>
        <begin position="143"/>
        <end position="173"/>
    </location>
</feature>
<name>A0ABV9CS95_9ACTN</name>
<feature type="region of interest" description="Disordered" evidence="1">
    <location>
        <begin position="251"/>
        <end position="277"/>
    </location>
</feature>
<dbReference type="EMBL" id="JBHSFP010000039">
    <property type="protein sequence ID" value="MFC4536076.1"/>
    <property type="molecule type" value="Genomic_DNA"/>
</dbReference>
<reference evidence="4" key="1">
    <citation type="journal article" date="2019" name="Int. J. Syst. Evol. Microbiol.">
        <title>The Global Catalogue of Microorganisms (GCM) 10K type strain sequencing project: providing services to taxonomists for standard genome sequencing and annotation.</title>
        <authorList>
            <consortium name="The Broad Institute Genomics Platform"/>
            <consortium name="The Broad Institute Genome Sequencing Center for Infectious Disease"/>
            <person name="Wu L."/>
            <person name="Ma J."/>
        </authorList>
    </citation>
    <scope>NUCLEOTIDE SEQUENCE [LARGE SCALE GENOMIC DNA]</scope>
    <source>
        <strain evidence="4">CGMCC 4.7132</strain>
    </source>
</reference>
<evidence type="ECO:0000259" key="2">
    <source>
        <dbReference type="Pfam" id="PF16640"/>
    </source>
</evidence>
<keyword evidence="4" id="KW-1185">Reference proteome</keyword>
<dbReference type="Gene3D" id="2.60.40.10">
    <property type="entry name" value="Immunoglobulins"/>
    <property type="match status" value="1"/>
</dbReference>
<dbReference type="InterPro" id="IPR032109">
    <property type="entry name" value="Big_3_5"/>
</dbReference>
<feature type="compositionally biased region" description="Basic residues" evidence="1">
    <location>
        <begin position="251"/>
        <end position="271"/>
    </location>
</feature>
<gene>
    <name evidence="3" type="ORF">ACFO60_35365</name>
</gene>
<comment type="caution">
    <text evidence="3">The sequence shown here is derived from an EMBL/GenBank/DDBJ whole genome shotgun (WGS) entry which is preliminary data.</text>
</comment>
<feature type="compositionally biased region" description="Basic and acidic residues" evidence="1">
    <location>
        <begin position="160"/>
        <end position="173"/>
    </location>
</feature>
<proteinExistence type="predicted"/>
<accession>A0ABV9CS95</accession>
<evidence type="ECO:0000313" key="3">
    <source>
        <dbReference type="EMBL" id="MFC4536076.1"/>
    </source>
</evidence>
<dbReference type="RefSeq" id="WP_380849837.1">
    <property type="nucleotide sequence ID" value="NZ_JBHSFP010000039.1"/>
</dbReference>
<feature type="domain" description="Bacterial Ig-like" evidence="2">
    <location>
        <begin position="51"/>
        <end position="133"/>
    </location>
</feature>
<evidence type="ECO:0000256" key="1">
    <source>
        <dbReference type="SAM" id="MobiDB-lite"/>
    </source>
</evidence>
<dbReference type="Pfam" id="PF16640">
    <property type="entry name" value="Big_3_5"/>
    <property type="match status" value="1"/>
</dbReference>
<dbReference type="InterPro" id="IPR013783">
    <property type="entry name" value="Ig-like_fold"/>
</dbReference>